<protein>
    <recommendedName>
        <fullName evidence="1">LSDAT prokaryote domain-containing protein</fullName>
    </recommendedName>
</protein>
<dbReference type="RefSeq" id="WP_019048310.1">
    <property type="nucleotide sequence ID" value="NZ_BAFO02000005.1"/>
</dbReference>
<dbReference type="EMBL" id="BAFO02000005">
    <property type="protein sequence ID" value="GAD81830.1"/>
    <property type="molecule type" value="Genomic_DNA"/>
</dbReference>
<evidence type="ECO:0000259" key="1">
    <source>
        <dbReference type="Pfam" id="PF18171"/>
    </source>
</evidence>
<gene>
    <name evidence="2" type="ORF">NCAST_05_02660</name>
</gene>
<evidence type="ECO:0000313" key="3">
    <source>
        <dbReference type="Proteomes" id="UP000017048"/>
    </source>
</evidence>
<name>U5E4V0_NOCAS</name>
<proteinExistence type="predicted"/>
<dbReference type="Proteomes" id="UP000017048">
    <property type="component" value="Unassembled WGS sequence"/>
</dbReference>
<feature type="domain" description="LSDAT prokaryote" evidence="1">
    <location>
        <begin position="28"/>
        <end position="221"/>
    </location>
</feature>
<evidence type="ECO:0000313" key="2">
    <source>
        <dbReference type="EMBL" id="GAD81830.1"/>
    </source>
</evidence>
<sequence length="230" mass="23099">MSLPSIVRLDAVDAIDDLVRSAGLPVGRPVVVIVGGAAGLRVDHDSRLMHLLMEHVVPLVQRVGAVVVDGGTDAGVMRLVGDARRLAAATFPLVGVASVGTVALPDAVAPSADSARIEPGHTDLILVPGDSWGDESPWLAAVATAIARDAGSVTVLVNGGAIAYADVLNGLAAGRPTVVLAGSGRAADDIASATPVDARAIEIASSPLTTIVSLDDPSAVAATIAERLLR</sequence>
<dbReference type="eggNOG" id="ENOG502ZC4I">
    <property type="taxonomic scope" value="Bacteria"/>
</dbReference>
<reference evidence="2 3" key="1">
    <citation type="journal article" date="2014" name="BMC Genomics">
        <title>Genome based analysis of type-I polyketide synthase and nonribosomal peptide synthetase gene clusters in seven strains of five representative Nocardia species.</title>
        <authorList>
            <person name="Komaki H."/>
            <person name="Ichikawa N."/>
            <person name="Hosoyama A."/>
            <person name="Takahashi-Nakaguchi A."/>
            <person name="Matsuzawa T."/>
            <person name="Suzuki K."/>
            <person name="Fujita N."/>
            <person name="Gonoi T."/>
        </authorList>
    </citation>
    <scope>NUCLEOTIDE SEQUENCE [LARGE SCALE GENOMIC DNA]</scope>
    <source>
        <strain evidence="2 3">NBRC 15531</strain>
    </source>
</reference>
<dbReference type="Pfam" id="PF18171">
    <property type="entry name" value="LSDAT_prok"/>
    <property type="match status" value="1"/>
</dbReference>
<comment type="caution">
    <text evidence="2">The sequence shown here is derived from an EMBL/GenBank/DDBJ whole genome shotgun (WGS) entry which is preliminary data.</text>
</comment>
<keyword evidence="3" id="KW-1185">Reference proteome</keyword>
<accession>U5E4V0</accession>
<dbReference type="InterPro" id="IPR041482">
    <property type="entry name" value="LSDAT_prok"/>
</dbReference>
<organism evidence="2 3">
    <name type="scientific">Nocardia asteroides NBRC 15531</name>
    <dbReference type="NCBI Taxonomy" id="1110697"/>
    <lineage>
        <taxon>Bacteria</taxon>
        <taxon>Bacillati</taxon>
        <taxon>Actinomycetota</taxon>
        <taxon>Actinomycetes</taxon>
        <taxon>Mycobacteriales</taxon>
        <taxon>Nocardiaceae</taxon>
        <taxon>Nocardia</taxon>
    </lineage>
</organism>
<dbReference type="OrthoDB" id="582259at2"/>
<dbReference type="STRING" id="1824.SAMN05444423_10731"/>
<dbReference type="GeneID" id="91518898"/>
<dbReference type="AlphaFoldDB" id="U5E4V0"/>